<sequence length="589" mass="65241">MSAKIEYHKFDVIVLGAGGAGLNAAQVASQYVSTAVISEVYPTRSHTISAQGGISASLGNMEEDHWLWHMYDTIKGSDYLADQDSCEYMTKLAPQRIIELEHIGLPFSRTEEGKIAQRPFGGHTSNFGKKAVKRACYAADRTGHAMLQTLYEKSVEQGTQFFSEFYALELITNEGAVNGVICWDMKDGGYHIFHAKSVVFASGGMCRIYQTNSNAHINTGDGLALAMRAGFSWSDAEFTQFHPTGLYGAGNLITEGVRGEGGILLNANGERFMEKYAPTIKDLAPRDIVSRSMAKEILEGRGVGPNKDHILLKIDHIGADVIMEKLPGIHELALVFAGVDCTKEPIPVVPTAHYQNGGIPTNYKTQVVKARGSDPEDTVPGFFAAGEIASASVHGANRLGTNSLLDLVVFGRTAGEEAAKWAKENQYVALPENAGKFGMDTMEKYANADGKHTFNEIYQDLIETMQTNVSVFRTEEGMTNTLNKITELKEKMNDYKVEDKSTVFNLELIEALELNNMLMVAEAHTRAALQREESRGGHYRDDYPDRDDDKYLKHTEVFYNEDGTFSVEYRDVRLKPLTVEMFKPKPRVY</sequence>
<dbReference type="Gene3D" id="3.90.700.10">
    <property type="entry name" value="Succinate dehydrogenase/fumarate reductase flavoprotein, catalytic domain"/>
    <property type="match status" value="1"/>
</dbReference>
<dbReference type="GO" id="GO:0009055">
    <property type="term" value="F:electron transfer activity"/>
    <property type="evidence" value="ECO:0007669"/>
    <property type="project" value="TreeGrafter"/>
</dbReference>
<comment type="caution">
    <text evidence="21">The sequence shown here is derived from an EMBL/GenBank/DDBJ whole genome shotgun (WGS) entry which is preliminary data.</text>
</comment>
<keyword evidence="7 16" id="KW-0285">Flavoprotein</keyword>
<keyword evidence="18" id="KW-0816">Tricarboxylic acid cycle</keyword>
<comment type="catalytic activity">
    <reaction evidence="12 18">
        <text>a quinone + succinate = fumarate + a quinol</text>
        <dbReference type="Rhea" id="RHEA:40523"/>
        <dbReference type="ChEBI" id="CHEBI:24646"/>
        <dbReference type="ChEBI" id="CHEBI:29806"/>
        <dbReference type="ChEBI" id="CHEBI:30031"/>
        <dbReference type="ChEBI" id="CHEBI:132124"/>
        <dbReference type="EC" id="1.3.5.1"/>
    </reaction>
</comment>
<evidence type="ECO:0000256" key="13">
    <source>
        <dbReference type="NCBIfam" id="TIGR01816"/>
    </source>
</evidence>
<dbReference type="GO" id="GO:0006099">
    <property type="term" value="P:tricarboxylic acid cycle"/>
    <property type="evidence" value="ECO:0007669"/>
    <property type="project" value="UniProtKB-UniRule"/>
</dbReference>
<dbReference type="UniPathway" id="UPA00223">
    <property type="reaction ID" value="UER01005"/>
</dbReference>
<dbReference type="InterPro" id="IPR030664">
    <property type="entry name" value="SdhA/FrdA/AprA"/>
</dbReference>
<dbReference type="PROSITE" id="PS00504">
    <property type="entry name" value="FRD_SDH_FAD_BINDING"/>
    <property type="match status" value="1"/>
</dbReference>
<evidence type="ECO:0000313" key="22">
    <source>
        <dbReference type="Proteomes" id="UP000323337"/>
    </source>
</evidence>
<feature type="active site" description="Proton acceptor" evidence="14">
    <location>
        <position position="286"/>
    </location>
</feature>
<dbReference type="Pfam" id="PF02910">
    <property type="entry name" value="Succ_DH_flav_C"/>
    <property type="match status" value="1"/>
</dbReference>
<dbReference type="SUPFAM" id="SSF51905">
    <property type="entry name" value="FAD/NAD(P)-binding domain"/>
    <property type="match status" value="1"/>
</dbReference>
<accession>A0A5D0MKW6</accession>
<dbReference type="InterPro" id="IPR015939">
    <property type="entry name" value="Fum_Rdtase/Succ_DH_flav-like_C"/>
</dbReference>
<feature type="domain" description="FAD-dependent oxidoreductase 2 FAD-binding" evidence="19">
    <location>
        <begin position="11"/>
        <end position="404"/>
    </location>
</feature>
<keyword evidence="11 18" id="KW-0472">Membrane</keyword>
<evidence type="ECO:0000256" key="16">
    <source>
        <dbReference type="PIRSR" id="PIRSR611281-3"/>
    </source>
</evidence>
<evidence type="ECO:0000256" key="8">
    <source>
        <dbReference type="ARBA" id="ARBA00022827"/>
    </source>
</evidence>
<feature type="binding site" evidence="16">
    <location>
        <begin position="403"/>
        <end position="404"/>
    </location>
    <ligand>
        <name>FAD</name>
        <dbReference type="ChEBI" id="CHEBI:57692"/>
    </ligand>
</feature>
<evidence type="ECO:0000256" key="1">
    <source>
        <dbReference type="ARBA" id="ARBA00004515"/>
    </source>
</evidence>
<evidence type="ECO:0000256" key="9">
    <source>
        <dbReference type="ARBA" id="ARBA00022982"/>
    </source>
</evidence>
<dbReference type="InterPro" id="IPR014006">
    <property type="entry name" value="Succ_Dhase_FrdA_Gneg"/>
</dbReference>
<evidence type="ECO:0000256" key="4">
    <source>
        <dbReference type="ARBA" id="ARBA00012792"/>
    </source>
</evidence>
<feature type="binding site" evidence="15">
    <location>
        <position position="254"/>
    </location>
    <ligand>
        <name>substrate</name>
    </ligand>
</feature>
<dbReference type="FunFam" id="3.90.700.10:FF:000001">
    <property type="entry name" value="Mitochondrial succinate dehydrogenase flavoprotein subunit"/>
    <property type="match status" value="1"/>
</dbReference>
<dbReference type="Pfam" id="PF00890">
    <property type="entry name" value="FAD_binding_2"/>
    <property type="match status" value="1"/>
</dbReference>
<comment type="similarity">
    <text evidence="3 18">Belongs to the FAD-dependent oxidoreductase 2 family. FRD/SDH subfamily.</text>
</comment>
<evidence type="ECO:0000256" key="12">
    <source>
        <dbReference type="ARBA" id="ARBA00049220"/>
    </source>
</evidence>
<dbReference type="PANTHER" id="PTHR11632">
    <property type="entry name" value="SUCCINATE DEHYDROGENASE 2 FLAVOPROTEIN SUBUNIT"/>
    <property type="match status" value="1"/>
</dbReference>
<dbReference type="InterPro" id="IPR027477">
    <property type="entry name" value="Succ_DH/fumarate_Rdtase_cat_sf"/>
</dbReference>
<gene>
    <name evidence="21" type="primary">sdhA</name>
    <name evidence="21" type="ORF">FXF49_05515</name>
</gene>
<dbReference type="Proteomes" id="UP000323337">
    <property type="component" value="Unassembled WGS sequence"/>
</dbReference>
<evidence type="ECO:0000256" key="6">
    <source>
        <dbReference type="ARBA" id="ARBA00022448"/>
    </source>
</evidence>
<dbReference type="GO" id="GO:0008177">
    <property type="term" value="F:succinate dehydrogenase (quinone) activity"/>
    <property type="evidence" value="ECO:0007669"/>
    <property type="project" value="UniProtKB-EC"/>
</dbReference>
<comment type="pathway">
    <text evidence="2 18">Carbohydrate metabolism; tricarboxylic acid cycle; fumarate from succinate (bacterial route): step 1/1.</text>
</comment>
<evidence type="ECO:0000313" key="21">
    <source>
        <dbReference type="EMBL" id="TYB33646.1"/>
    </source>
</evidence>
<dbReference type="Gene3D" id="4.10.80.40">
    <property type="entry name" value="succinate dehydrogenase protein domain"/>
    <property type="match status" value="1"/>
</dbReference>
<dbReference type="InterPro" id="IPR037099">
    <property type="entry name" value="Fum_R/Succ_DH_flav-like_C_sf"/>
</dbReference>
<evidence type="ECO:0000256" key="18">
    <source>
        <dbReference type="RuleBase" id="RU362051"/>
    </source>
</evidence>
<feature type="domain" description="Fumarate reductase/succinate dehydrogenase flavoprotein-like C-terminal" evidence="20">
    <location>
        <begin position="459"/>
        <end position="589"/>
    </location>
</feature>
<keyword evidence="10 18" id="KW-0560">Oxidoreductase</keyword>
<feature type="binding site" evidence="15">
    <location>
        <position position="353"/>
    </location>
    <ligand>
        <name>substrate</name>
    </ligand>
</feature>
<dbReference type="AlphaFoldDB" id="A0A5D0MKW6"/>
<evidence type="ECO:0000256" key="2">
    <source>
        <dbReference type="ARBA" id="ARBA00004894"/>
    </source>
</evidence>
<feature type="binding site" evidence="16">
    <location>
        <position position="221"/>
    </location>
    <ligand>
        <name>FAD</name>
        <dbReference type="ChEBI" id="CHEBI:57692"/>
    </ligand>
</feature>
<keyword evidence="9 18" id="KW-0249">Electron transport</keyword>
<keyword evidence="8 16" id="KW-0274">FAD</keyword>
<evidence type="ECO:0000256" key="5">
    <source>
        <dbReference type="ARBA" id="ARBA00019965"/>
    </source>
</evidence>
<evidence type="ECO:0000259" key="19">
    <source>
        <dbReference type="Pfam" id="PF00890"/>
    </source>
</evidence>
<protein>
    <recommendedName>
        <fullName evidence="5 13">Succinate dehydrogenase flavoprotein subunit</fullName>
        <ecNumber evidence="4 18">1.3.5.1</ecNumber>
    </recommendedName>
</protein>
<dbReference type="SUPFAM" id="SSF56425">
    <property type="entry name" value="Succinate dehydrogenase/fumarate reductase flavoprotein, catalytic domain"/>
    <property type="match status" value="1"/>
</dbReference>
<name>A0A5D0MKW6_FLESI</name>
<dbReference type="NCBIfam" id="TIGR01816">
    <property type="entry name" value="sdhA_forward"/>
    <property type="match status" value="1"/>
</dbReference>
<evidence type="ECO:0000256" key="11">
    <source>
        <dbReference type="ARBA" id="ARBA00023136"/>
    </source>
</evidence>
<dbReference type="GO" id="GO:0009061">
    <property type="term" value="P:anaerobic respiration"/>
    <property type="evidence" value="ECO:0007669"/>
    <property type="project" value="TreeGrafter"/>
</dbReference>
<dbReference type="RefSeq" id="WP_303700915.1">
    <property type="nucleotide sequence ID" value="NZ_VSIV01000124.1"/>
</dbReference>
<feature type="binding site" evidence="16">
    <location>
        <position position="387"/>
    </location>
    <ligand>
        <name>FAD</name>
        <dbReference type="ChEBI" id="CHEBI:57692"/>
    </ligand>
</feature>
<dbReference type="GO" id="GO:0005886">
    <property type="term" value="C:plasma membrane"/>
    <property type="evidence" value="ECO:0007669"/>
    <property type="project" value="UniProtKB-SubCell"/>
</dbReference>
<reference evidence="21 22" key="1">
    <citation type="submission" date="2019-08" db="EMBL/GenBank/DDBJ databases">
        <title>Genomic characterization of a novel candidate phylum (ARYD3) from a high temperature, high salinity tertiary oil reservoir in north central Oklahoma, USA.</title>
        <authorList>
            <person name="Youssef N.H."/>
            <person name="Yadav A."/>
            <person name="Elshahed M.S."/>
        </authorList>
    </citation>
    <scope>NUCLEOTIDE SEQUENCE [LARGE SCALE GENOMIC DNA]</scope>
    <source>
        <strain evidence="21">ARYD1</strain>
    </source>
</reference>
<dbReference type="GO" id="GO:0050660">
    <property type="term" value="F:flavin adenine dinucleotide binding"/>
    <property type="evidence" value="ECO:0007669"/>
    <property type="project" value="UniProtKB-UniRule"/>
</dbReference>
<dbReference type="NCBIfam" id="TIGR01812">
    <property type="entry name" value="sdhA_frdA_Gneg"/>
    <property type="match status" value="1"/>
</dbReference>
<dbReference type="PIRSF" id="PIRSF000171">
    <property type="entry name" value="SDHA_APRA_LASPO"/>
    <property type="match status" value="1"/>
</dbReference>
<evidence type="ECO:0000259" key="20">
    <source>
        <dbReference type="Pfam" id="PF02910"/>
    </source>
</evidence>
<dbReference type="SUPFAM" id="SSF46977">
    <property type="entry name" value="Succinate dehydrogenase/fumarate reductase flavoprotein C-terminal domain"/>
    <property type="match status" value="1"/>
</dbReference>
<dbReference type="InterPro" id="IPR003953">
    <property type="entry name" value="FAD-dep_OxRdtase_2_FAD-bd"/>
</dbReference>
<dbReference type="GO" id="GO:0022900">
    <property type="term" value="P:electron transport chain"/>
    <property type="evidence" value="ECO:0007669"/>
    <property type="project" value="UniProtKB-UniRule"/>
</dbReference>
<dbReference type="EC" id="1.3.5.1" evidence="4 18"/>
<evidence type="ECO:0000256" key="10">
    <source>
        <dbReference type="ARBA" id="ARBA00023002"/>
    </source>
</evidence>
<dbReference type="EMBL" id="VSIV01000124">
    <property type="protein sequence ID" value="TYB33646.1"/>
    <property type="molecule type" value="Genomic_DNA"/>
</dbReference>
<evidence type="ECO:0000256" key="15">
    <source>
        <dbReference type="PIRSR" id="PIRSR611281-2"/>
    </source>
</evidence>
<proteinExistence type="inferred from homology"/>
<comment type="cofactor">
    <cofactor evidence="16">
        <name>FAD</name>
        <dbReference type="ChEBI" id="CHEBI:57692"/>
    </cofactor>
    <text evidence="16">Flavinylated by SdhE, about 5% flavinylation occurs in the absence of SdhE.</text>
</comment>
<dbReference type="PANTHER" id="PTHR11632:SF51">
    <property type="entry name" value="SUCCINATE DEHYDROGENASE [UBIQUINONE] FLAVOPROTEIN SUBUNIT, MITOCHONDRIAL"/>
    <property type="match status" value="1"/>
</dbReference>
<feature type="binding site" evidence="16">
    <location>
        <begin position="16"/>
        <end position="21"/>
    </location>
    <ligand>
        <name>FAD</name>
        <dbReference type="ChEBI" id="CHEBI:57692"/>
    </ligand>
</feature>
<evidence type="ECO:0000256" key="3">
    <source>
        <dbReference type="ARBA" id="ARBA00008040"/>
    </source>
</evidence>
<dbReference type="InterPro" id="IPR011281">
    <property type="entry name" value="Succ_DH_flav_su_fwd"/>
</dbReference>
<comment type="subcellular location">
    <subcellularLocation>
        <location evidence="1">Cell inner membrane</location>
        <topology evidence="1">Peripheral membrane protein</topology>
        <orientation evidence="1">Cytoplasmic side</orientation>
    </subcellularLocation>
</comment>
<dbReference type="Gene3D" id="1.20.58.100">
    <property type="entry name" value="Fumarate reductase/succinate dehydrogenase flavoprotein-like, C-terminal domain"/>
    <property type="match status" value="1"/>
</dbReference>
<feature type="modified residue" description="Tele-8alpha-FAD histidine" evidence="17">
    <location>
        <position position="46"/>
    </location>
</feature>
<evidence type="ECO:0000256" key="14">
    <source>
        <dbReference type="PIRSR" id="PIRSR000171-1"/>
    </source>
</evidence>
<evidence type="ECO:0000256" key="7">
    <source>
        <dbReference type="ARBA" id="ARBA00022630"/>
    </source>
</evidence>
<dbReference type="InterPro" id="IPR036188">
    <property type="entry name" value="FAD/NAD-bd_sf"/>
</dbReference>
<evidence type="ECO:0000256" key="17">
    <source>
        <dbReference type="PIRSR" id="PIRSR611281-4"/>
    </source>
</evidence>
<feature type="binding site" evidence="15">
    <location>
        <position position="242"/>
    </location>
    <ligand>
        <name>substrate</name>
    </ligand>
</feature>
<organism evidence="21 22">
    <name type="scientific">Flexistipes sinusarabici</name>
    <dbReference type="NCBI Taxonomy" id="2352"/>
    <lineage>
        <taxon>Bacteria</taxon>
        <taxon>Pseudomonadati</taxon>
        <taxon>Deferribacterota</taxon>
        <taxon>Deferribacteres</taxon>
        <taxon>Deferribacterales</taxon>
        <taxon>Flexistipitaceae</taxon>
        <taxon>Flexistipes</taxon>
    </lineage>
</organism>
<keyword evidence="6 18" id="KW-0813">Transport</keyword>
<dbReference type="InterPro" id="IPR003952">
    <property type="entry name" value="FRD_SDH_FAD_BS"/>
</dbReference>
<feature type="binding site" evidence="16">
    <location>
        <begin position="38"/>
        <end position="53"/>
    </location>
    <ligand>
        <name>FAD</name>
        <dbReference type="ChEBI" id="CHEBI:57692"/>
    </ligand>
</feature>
<feature type="binding site" evidence="15">
    <location>
        <position position="398"/>
    </location>
    <ligand>
        <name>substrate</name>
    </ligand>
</feature>
<dbReference type="Gene3D" id="3.50.50.60">
    <property type="entry name" value="FAD/NAD(P)-binding domain"/>
    <property type="match status" value="1"/>
</dbReference>
<dbReference type="FunFam" id="1.20.58.100:FF:000001">
    <property type="entry name" value="Succinate dehydrogenase flavoprotein subunit (SdhA)"/>
    <property type="match status" value="1"/>
</dbReference>